<dbReference type="SUPFAM" id="SSF49879">
    <property type="entry name" value="SMAD/FHA domain"/>
    <property type="match status" value="1"/>
</dbReference>
<reference evidence="8" key="1">
    <citation type="submission" date="2023-01" db="EMBL/GenBank/DDBJ databases">
        <title>Human gut microbiome strain richness.</title>
        <authorList>
            <person name="Chen-Liaw A."/>
        </authorList>
    </citation>
    <scope>NUCLEOTIDE SEQUENCE</scope>
    <source>
        <strain evidence="8">1001287st1_F4_1001285I_161205</strain>
    </source>
</reference>
<dbReference type="InterPro" id="IPR050206">
    <property type="entry name" value="FtsK/SpoIIIE/SftA"/>
</dbReference>
<feature type="transmembrane region" description="Helical" evidence="5">
    <location>
        <begin position="293"/>
        <end position="313"/>
    </location>
</feature>
<dbReference type="CDD" id="cd00060">
    <property type="entry name" value="FHA"/>
    <property type="match status" value="1"/>
</dbReference>
<evidence type="ECO:0000259" key="6">
    <source>
        <dbReference type="PROSITE" id="PS50006"/>
    </source>
</evidence>
<feature type="transmembrane region" description="Helical" evidence="5">
    <location>
        <begin position="258"/>
        <end position="281"/>
    </location>
</feature>
<dbReference type="PANTHER" id="PTHR22683:SF1">
    <property type="entry name" value="TYPE VII SECRETION SYSTEM PROTEIN ESSC"/>
    <property type="match status" value="1"/>
</dbReference>
<dbReference type="InterPro" id="IPR002543">
    <property type="entry name" value="FtsK_dom"/>
</dbReference>
<evidence type="ECO:0000259" key="7">
    <source>
        <dbReference type="PROSITE" id="PS50901"/>
    </source>
</evidence>
<dbReference type="EMBL" id="JAQLWV010000004">
    <property type="protein sequence ID" value="MDB7932124.1"/>
    <property type="molecule type" value="Genomic_DNA"/>
</dbReference>
<dbReference type="RefSeq" id="WP_195325261.1">
    <property type="nucleotide sequence ID" value="NZ_JADMVZ010000006.1"/>
</dbReference>
<feature type="domain" description="FtsK" evidence="7">
    <location>
        <begin position="1036"/>
        <end position="1219"/>
    </location>
</feature>
<keyword evidence="5" id="KW-0812">Transmembrane</keyword>
<dbReference type="Proteomes" id="UP001211173">
    <property type="component" value="Unassembled WGS sequence"/>
</dbReference>
<proteinExistence type="predicted"/>
<evidence type="ECO:0000313" key="9">
    <source>
        <dbReference type="Proteomes" id="UP001211173"/>
    </source>
</evidence>
<dbReference type="InterPro" id="IPR008984">
    <property type="entry name" value="SMAD_FHA_dom_sf"/>
</dbReference>
<dbReference type="Pfam" id="PF01580">
    <property type="entry name" value="FtsK_SpoIIIE"/>
    <property type="match status" value="2"/>
</dbReference>
<evidence type="ECO:0000256" key="5">
    <source>
        <dbReference type="SAM" id="Phobius"/>
    </source>
</evidence>
<dbReference type="InterPro" id="IPR027417">
    <property type="entry name" value="P-loop_NTPase"/>
</dbReference>
<gene>
    <name evidence="8" type="primary">essC</name>
    <name evidence="8" type="ORF">PNE06_03445</name>
</gene>
<dbReference type="Pfam" id="PF00498">
    <property type="entry name" value="FHA"/>
    <property type="match status" value="1"/>
</dbReference>
<sequence>MIVTLIGQDQISTLSLPKRVSGQYWLSAQTETGDSVNVADVEGVQDKWILHGSLALTLLNADGKETDALALTENRVINAKYRKTGRTVQFYIEPATDDRRAYQKYCVQADCRLNIGRSPDNQIVYQNQYVSSHHACLIWQNQTWSITDTQSSNGTFLNQQRIATKQLKPGDMVYIMGLKIIVGNGFLSLNNPDHAVALSSSAIAKLKQQETDNLSSDYLLEPTPEIFLSSPRLRSAFGHRTITIDAPPLMQKVETIPLALLLGPALTMGLTAVVMAAVAIINLMNGTSDMLTSAPTLVMSFSMLCGTLLWPLLTKHSEKKRRAEMEAERQKKYREYLNGVRDEIYKVGEEQKNILLENCPSIAECADWIIHRKSRLWERVLGQDDFLSLRLGCGNVALDADIKFPDKRFSVDADLLQNEVNRLADTPQKLSDSPITCSLLHSPVTGVVGESEGARAFLQSLILQIAALHGYDQVKIALFVDAADESTWSDFRLLPHMWDENTGMRYFAVGEEESKAVSLCLERIFAEREGMHSSQPETSSPYYIMIAGSPAIAEKAALFSKIASHSDNLGLSGIVLGARVVDLPASCSTVIEFSGDASSVYEKDDLTGSKRIFKAETLPSPQLEDLCTVLANLMIRTQAEKYALPNLLTFLELYGVGKTEHLNALTRWRENSPVNTLQAPIGLGQDGSILYLDLHEKAHGPHGLVAGMTGSGKSEFVITYLLSMAVNYHPDEVSFILIDYKGGGLAGAFEDTQNGIRLPHLAGTITNLDGAAVNRALISIQSELRRRQAVFNEAKKSSGEGTMDIYKYQKLYRSGAVSEPVPHLFIVSDEFAELKAQQPEFMAQLISAARIGRSLGVHLILATQKPTGVVDDQIWSNSRFRVCLKVQERADSAEMLKRPDAAELKDTGRFYLQVGFNELFELGQSAWCGAPYVSADRVEKKRDDRIEIIDHLGRVLLEARPKATGMISDSSQVVSIVKYLSALADAEHISAKRLWLPQIPALIYLEDLIHKYQWAAEPFELEPVIGEYDDPFNQSQGLLTIPFSRQGNALIYGATGGGKATLLNTMLVCLLRSYSAEQLNVYIVDMGEETLRVFADAPQVGDVLLSDDDEKIFGLFKLLQNEITVRKKRFTEGDGSYASYCRNSGEIVPQILVIIRNYSAFAEQFEALDERLIQITRECSKYGIYFLVTANAANTIRYRAAQNFAGVYALQLNDTSDYIGLFSGTGGVYPSRIKGRGIFKTDRVYEFQAAHFAQDASQKALRDFVAELNRPNVPKAGPVPVLPERITTALFQESFSAASVPVGVEKASLHTAAWDFDKSVISLILSHDMSELSAVTSGVIEQLSRLDGKITVLDGSELLDKSPDMGFEYLKTDFAGRAEALFQEMVRRNNTYKQAVAKGGPVESYSPEYFVITGLQTILASLSDQGKDEVNTLMEKAELHYNIRFVLCESAKAMSEFVGTAWYKRHISGSEGIWVGDGIADQYTLKIGKLTSSLYSELPPHFGYLVKRGKTILVKLIVGSRCEGEMEE</sequence>
<dbReference type="Gene3D" id="3.40.50.300">
    <property type="entry name" value="P-loop containing nucleotide triphosphate hydrolases"/>
    <property type="match status" value="2"/>
</dbReference>
<dbReference type="SUPFAM" id="SSF52540">
    <property type="entry name" value="P-loop containing nucleoside triphosphate hydrolases"/>
    <property type="match status" value="2"/>
</dbReference>
<feature type="domain" description="FHA" evidence="6">
    <location>
        <begin position="113"/>
        <end position="162"/>
    </location>
</feature>
<feature type="binding site" evidence="4">
    <location>
        <begin position="707"/>
        <end position="714"/>
    </location>
    <ligand>
        <name>ATP</name>
        <dbReference type="ChEBI" id="CHEBI:30616"/>
    </ligand>
</feature>
<evidence type="ECO:0000313" key="8">
    <source>
        <dbReference type="EMBL" id="MDB7932124.1"/>
    </source>
</evidence>
<evidence type="ECO:0000256" key="2">
    <source>
        <dbReference type="ARBA" id="ARBA00022741"/>
    </source>
</evidence>
<organism evidence="8 9">
    <name type="scientific">Flavonifractor plautii</name>
    <name type="common">Fusobacterium plautii</name>
    <dbReference type="NCBI Taxonomy" id="292800"/>
    <lineage>
        <taxon>Bacteria</taxon>
        <taxon>Bacillati</taxon>
        <taxon>Bacillota</taxon>
        <taxon>Clostridia</taxon>
        <taxon>Eubacteriales</taxon>
        <taxon>Oscillospiraceae</taxon>
        <taxon>Flavonifractor</taxon>
    </lineage>
</organism>
<dbReference type="InterPro" id="IPR000253">
    <property type="entry name" value="FHA_dom"/>
</dbReference>
<keyword evidence="5" id="KW-1133">Transmembrane helix</keyword>
<dbReference type="PANTHER" id="PTHR22683">
    <property type="entry name" value="SPORULATION PROTEIN RELATED"/>
    <property type="match status" value="1"/>
</dbReference>
<dbReference type="GO" id="GO:0005524">
    <property type="term" value="F:ATP binding"/>
    <property type="evidence" value="ECO:0007669"/>
    <property type="project" value="UniProtKB-UniRule"/>
</dbReference>
<comment type="caution">
    <text evidence="8">The sequence shown here is derived from an EMBL/GenBank/DDBJ whole genome shotgun (WGS) entry which is preliminary data.</text>
</comment>
<evidence type="ECO:0000256" key="3">
    <source>
        <dbReference type="ARBA" id="ARBA00022840"/>
    </source>
</evidence>
<dbReference type="PROSITE" id="PS50006">
    <property type="entry name" value="FHA_DOMAIN"/>
    <property type="match status" value="1"/>
</dbReference>
<feature type="binding site" evidence="4">
    <location>
        <begin position="1053"/>
        <end position="1060"/>
    </location>
    <ligand>
        <name>ATP</name>
        <dbReference type="ChEBI" id="CHEBI:30616"/>
    </ligand>
</feature>
<dbReference type="SMART" id="SM00240">
    <property type="entry name" value="FHA"/>
    <property type="match status" value="1"/>
</dbReference>
<dbReference type="Gene3D" id="2.60.200.20">
    <property type="match status" value="1"/>
</dbReference>
<keyword evidence="2 4" id="KW-0547">Nucleotide-binding</keyword>
<dbReference type="PROSITE" id="PS50901">
    <property type="entry name" value="FTSK"/>
    <property type="match status" value="2"/>
</dbReference>
<dbReference type="GO" id="GO:0003677">
    <property type="term" value="F:DNA binding"/>
    <property type="evidence" value="ECO:0007669"/>
    <property type="project" value="InterPro"/>
</dbReference>
<dbReference type="NCBIfam" id="TIGR03928">
    <property type="entry name" value="T7_EssCb_Firm"/>
    <property type="match status" value="1"/>
</dbReference>
<evidence type="ECO:0000256" key="4">
    <source>
        <dbReference type="PROSITE-ProRule" id="PRU00289"/>
    </source>
</evidence>
<accession>A0AAW6CEG5</accession>
<name>A0AAW6CEG5_FLAPL</name>
<keyword evidence="5" id="KW-0472">Membrane</keyword>
<feature type="domain" description="FtsK" evidence="7">
    <location>
        <begin position="687"/>
        <end position="893"/>
    </location>
</feature>
<evidence type="ECO:0000256" key="1">
    <source>
        <dbReference type="ARBA" id="ARBA00022737"/>
    </source>
</evidence>
<dbReference type="InterPro" id="IPR023839">
    <property type="entry name" value="Firmicutes_EssC_C"/>
</dbReference>
<keyword evidence="3 4" id="KW-0067">ATP-binding</keyword>
<keyword evidence="1" id="KW-0677">Repeat</keyword>
<protein>
    <submittedName>
        <fullName evidence="8">Type VII secretion protein EssC</fullName>
    </submittedName>
</protein>
<dbReference type="CDD" id="cd01127">
    <property type="entry name" value="TrwB_TraG_TraD_VirD4"/>
    <property type="match status" value="1"/>
</dbReference>